<dbReference type="GO" id="GO:0005524">
    <property type="term" value="F:ATP binding"/>
    <property type="evidence" value="ECO:0007669"/>
    <property type="project" value="UniProtKB-KW"/>
</dbReference>
<dbReference type="PRINTS" id="PR00119">
    <property type="entry name" value="CATATPASE"/>
</dbReference>
<evidence type="ECO:0000256" key="4">
    <source>
        <dbReference type="ARBA" id="ARBA00022723"/>
    </source>
</evidence>
<dbReference type="Gene3D" id="3.40.1110.10">
    <property type="entry name" value="Calcium-transporting ATPase, cytoplasmic domain N"/>
    <property type="match status" value="1"/>
</dbReference>
<keyword evidence="7" id="KW-0460">Magnesium</keyword>
<dbReference type="GO" id="GO:0019829">
    <property type="term" value="F:ATPase-coupled monoatomic cation transmembrane transporter activity"/>
    <property type="evidence" value="ECO:0007669"/>
    <property type="project" value="TreeGrafter"/>
</dbReference>
<feature type="chain" id="PRO_5040137621" evidence="12">
    <location>
        <begin position="31"/>
        <end position="1392"/>
    </location>
</feature>
<dbReference type="Gene3D" id="3.40.50.1000">
    <property type="entry name" value="HAD superfamily/HAD-like"/>
    <property type="match status" value="2"/>
</dbReference>
<dbReference type="PANTHER" id="PTHR45630">
    <property type="entry name" value="CATION-TRANSPORTING ATPASE-RELATED"/>
    <property type="match status" value="1"/>
</dbReference>
<reference evidence="14" key="1">
    <citation type="submission" date="2020-06" db="EMBL/GenBank/DDBJ databases">
        <authorList>
            <consortium name="Plant Systems Biology data submission"/>
        </authorList>
    </citation>
    <scope>NUCLEOTIDE SEQUENCE</scope>
    <source>
        <strain evidence="14">D6</strain>
    </source>
</reference>
<dbReference type="OrthoDB" id="42245at2759"/>
<feature type="transmembrane region" description="Helical" evidence="11">
    <location>
        <begin position="464"/>
        <end position="488"/>
    </location>
</feature>
<keyword evidence="8" id="KW-1278">Translocase</keyword>
<keyword evidence="10 11" id="KW-0472">Membrane</keyword>
<dbReference type="GO" id="GO:0140358">
    <property type="term" value="F:P-type transmembrane transporter activity"/>
    <property type="evidence" value="ECO:0007669"/>
    <property type="project" value="InterPro"/>
</dbReference>
<dbReference type="SFLD" id="SFLDG00002">
    <property type="entry name" value="C1.7:_P-type_atpase_like"/>
    <property type="match status" value="1"/>
</dbReference>
<keyword evidence="12" id="KW-0732">Signal</keyword>
<evidence type="ECO:0000313" key="14">
    <source>
        <dbReference type="EMBL" id="CAB9522845.1"/>
    </source>
</evidence>
<keyword evidence="9 11" id="KW-1133">Transmembrane helix</keyword>
<protein>
    <submittedName>
        <fullName evidence="14">Probable cation-transporting ATPase 13A4</fullName>
    </submittedName>
</protein>
<feature type="transmembrane region" description="Helical" evidence="11">
    <location>
        <begin position="227"/>
        <end position="250"/>
    </location>
</feature>
<feature type="transmembrane region" description="Helical" evidence="11">
    <location>
        <begin position="660"/>
        <end position="689"/>
    </location>
</feature>
<evidence type="ECO:0000256" key="11">
    <source>
        <dbReference type="SAM" id="Phobius"/>
    </source>
</evidence>
<dbReference type="SFLD" id="SFLDS00003">
    <property type="entry name" value="Haloacid_Dehalogenase"/>
    <property type="match status" value="1"/>
</dbReference>
<gene>
    <name evidence="14" type="ORF">SEMRO_1348_G265010.1</name>
</gene>
<evidence type="ECO:0000256" key="7">
    <source>
        <dbReference type="ARBA" id="ARBA00022842"/>
    </source>
</evidence>
<feature type="transmembrane region" description="Helical" evidence="11">
    <location>
        <begin position="1113"/>
        <end position="1132"/>
    </location>
</feature>
<feature type="transmembrane region" description="Helical" evidence="11">
    <location>
        <begin position="155"/>
        <end position="174"/>
    </location>
</feature>
<feature type="transmembrane region" description="Helical" evidence="11">
    <location>
        <begin position="635"/>
        <end position="654"/>
    </location>
</feature>
<dbReference type="InterPro" id="IPR044492">
    <property type="entry name" value="P_typ_ATPase_HD_dom"/>
</dbReference>
<keyword evidence="4" id="KW-0479">Metal-binding</keyword>
<dbReference type="NCBIfam" id="TIGR01494">
    <property type="entry name" value="ATPase_P-type"/>
    <property type="match status" value="1"/>
</dbReference>
<dbReference type="Gene3D" id="1.20.1110.10">
    <property type="entry name" value="Calcium-transporting ATPase, transmembrane domain"/>
    <property type="match status" value="1"/>
</dbReference>
<dbReference type="InterPro" id="IPR036412">
    <property type="entry name" value="HAD-like_sf"/>
</dbReference>
<feature type="transmembrane region" description="Helical" evidence="11">
    <location>
        <begin position="437"/>
        <end position="458"/>
    </location>
</feature>
<dbReference type="InterPro" id="IPR023298">
    <property type="entry name" value="ATPase_P-typ_TM_dom_sf"/>
</dbReference>
<evidence type="ECO:0000313" key="15">
    <source>
        <dbReference type="Proteomes" id="UP001153069"/>
    </source>
</evidence>
<keyword evidence="3 11" id="KW-0812">Transmembrane</keyword>
<dbReference type="InterPro" id="IPR008250">
    <property type="entry name" value="ATPase_P-typ_transduc_dom_A_sf"/>
</dbReference>
<comment type="caution">
    <text evidence="14">The sequence shown here is derived from an EMBL/GenBank/DDBJ whole genome shotgun (WGS) entry which is preliminary data.</text>
</comment>
<evidence type="ECO:0000259" key="13">
    <source>
        <dbReference type="Pfam" id="PF00122"/>
    </source>
</evidence>
<feature type="transmembrane region" description="Helical" evidence="11">
    <location>
        <begin position="270"/>
        <end position="289"/>
    </location>
</feature>
<evidence type="ECO:0000256" key="6">
    <source>
        <dbReference type="ARBA" id="ARBA00022840"/>
    </source>
</evidence>
<keyword evidence="15" id="KW-1185">Reference proteome</keyword>
<feature type="transmembrane region" description="Helical" evidence="11">
    <location>
        <begin position="1256"/>
        <end position="1275"/>
    </location>
</feature>
<feature type="transmembrane region" description="Helical" evidence="11">
    <location>
        <begin position="1181"/>
        <end position="1199"/>
    </location>
</feature>
<dbReference type="SUPFAM" id="SSF81653">
    <property type="entry name" value="Calcium ATPase, transduction domain A"/>
    <property type="match status" value="1"/>
</dbReference>
<keyword evidence="6" id="KW-0067">ATP-binding</keyword>
<dbReference type="Proteomes" id="UP001153069">
    <property type="component" value="Unassembled WGS sequence"/>
</dbReference>
<comment type="subcellular location">
    <subcellularLocation>
        <location evidence="1">Membrane</location>
        <topology evidence="1">Multi-pass membrane protein</topology>
    </subcellularLocation>
</comment>
<dbReference type="InterPro" id="IPR001757">
    <property type="entry name" value="P_typ_ATPase"/>
</dbReference>
<feature type="domain" description="P-type ATPase A" evidence="13">
    <location>
        <begin position="503"/>
        <end position="618"/>
    </location>
</feature>
<keyword evidence="5" id="KW-0547">Nucleotide-binding</keyword>
<evidence type="ECO:0000256" key="8">
    <source>
        <dbReference type="ARBA" id="ARBA00022967"/>
    </source>
</evidence>
<dbReference type="GO" id="GO:0016887">
    <property type="term" value="F:ATP hydrolysis activity"/>
    <property type="evidence" value="ECO:0007669"/>
    <property type="project" value="InterPro"/>
</dbReference>
<accession>A0A9N8EQI3</accession>
<dbReference type="SFLD" id="SFLDF00027">
    <property type="entry name" value="p-type_atpase"/>
    <property type="match status" value="1"/>
</dbReference>
<name>A0A9N8EQI3_9STRA</name>
<dbReference type="GO" id="GO:0016020">
    <property type="term" value="C:membrane"/>
    <property type="evidence" value="ECO:0007669"/>
    <property type="project" value="UniProtKB-SubCell"/>
</dbReference>
<sequence>MKANRWQPRIPIPLSLLVLLVLDQQPSVRASFGDYADLSFQCPALTTCEAVCVSNSTYCPMELTCQNGEILCESGRVCVNNVTDCPEEENPCAINPCGNTFACLRTNLYLDECSQLYDPYYKTSWDCGVEDPRVVQKGGSNVDEERIGWTTATHLFLYTWICVVTVLLLGWCAYNQRISPKGQTVPLHDFTMGGKRRRSSYSSLEGSDEPALWTQTGYKTSIIGTTIYIMVMTTLIGMHILLACLVAFYYAQQRGYGPVNPYKNDVEVLLAFELAWLVSFVWTLILKWPASIEALFLRRCSLSEATHVAVFAPTRHTVKQNKDMASQSEYIARIKAWTQTFFRYLDKFFAFIFSEVHRPNVPGRYHFHKVDKEMSFSFRLRRYNYDDVTETFMPGMMIIGHSLEDMLTHREGLKTEHVIERQKVVGKNAVPMTKPTVLSVTLVEASKIFYVYQIYIIWWWFNFWYWHMGMIYFGMFVLGGATTVYVTYMNEAKLYKLGEVHGKARVKRDGAYIDIPQTELVPGDIISVEPGKCHCDMLLFEAGTILTDESGITGEATPVAKTAVDAAAVSALYSPSTHKKNTISAGSIILETGESNVEALAVVTQTGSFTTKGNLLRDILFYERHQFKFDHEIKLVFFILILYAITGFTMTVIFLKESEIAYAIFYGMYVVETAIPPLIPTVFLVSVGISAERLLRKRIACADNREILVTGKVKAAFFDKTGTLTNQGLDFLSSHLFRDGEQSDLPEDAERMQRGMAVTHTLTKTSKGLYIGTFIDEVMFNASGASMTSASEGPPVVTTHDGKGLKVLKRFEFDHSTMTQSVIIEDETGEVKTYVKGSAESIGRLCTPQSLPREYRTMAENASRDGIYQIALAMGTSPSPKMGDNGEVSYAFVERGEVERDLNFVGFMDFKNTLREKSPDTIAHLKEGNVSCTMVTGDSVFTGIKVAYECGLIGKESRVVLGRSVDAYGTVQWVDGETDEPVALPSMTELSQPEEPAVLAVTGEVWQVLLSRWEEEAFLLAPFIKVYGRCTPNDKVSVVTHFVKRGDITMFTGDGGNDVGALKTAHVGVALSDSEASIVSPFTSLDKNIESVVEVLREGRCCLASAFSSYKFMIMYGQLETVLQLVAAWFSVGFAEWNWVWLDGILALPLAFALPLSSAAERLGPTRPTASLLGPHTMSSACGMLTIHLICLIIALTVMRNQEWYQCRQWESTDISLILALGDNYESNVTFLMICSQYVWSAAAMNFGFTYRKHWIKNYFVVILVVFFSFVHYWITLVPGVMSCALRINCHNDDNITPSVYNQGPVAIQNPYNHTVMPVEFRRFLAVLMTINLLAVLGWEFFIVGHGHGKRAWFFCCNLLFSEQNAAEEYVPIKFSNENDPTKSKDFKPHEP</sequence>
<evidence type="ECO:0000256" key="12">
    <source>
        <dbReference type="SAM" id="SignalP"/>
    </source>
</evidence>
<dbReference type="InterPro" id="IPR059000">
    <property type="entry name" value="ATPase_P-type_domA"/>
</dbReference>
<dbReference type="SUPFAM" id="SSF56784">
    <property type="entry name" value="HAD-like"/>
    <property type="match status" value="1"/>
</dbReference>
<comment type="similarity">
    <text evidence="2">Belongs to the cation transport ATPase (P-type) (TC 3.A.3) family. Type V subfamily.</text>
</comment>
<organism evidence="14 15">
    <name type="scientific">Seminavis robusta</name>
    <dbReference type="NCBI Taxonomy" id="568900"/>
    <lineage>
        <taxon>Eukaryota</taxon>
        <taxon>Sar</taxon>
        <taxon>Stramenopiles</taxon>
        <taxon>Ochrophyta</taxon>
        <taxon>Bacillariophyta</taxon>
        <taxon>Bacillariophyceae</taxon>
        <taxon>Bacillariophycidae</taxon>
        <taxon>Naviculales</taxon>
        <taxon>Naviculaceae</taxon>
        <taxon>Seminavis</taxon>
    </lineage>
</organism>
<evidence type="ECO:0000256" key="9">
    <source>
        <dbReference type="ARBA" id="ARBA00022989"/>
    </source>
</evidence>
<feature type="transmembrane region" description="Helical" evidence="11">
    <location>
        <begin position="1324"/>
        <end position="1344"/>
    </location>
</feature>
<feature type="signal peptide" evidence="12">
    <location>
        <begin position="1"/>
        <end position="30"/>
    </location>
</feature>
<dbReference type="GO" id="GO:0046872">
    <property type="term" value="F:metal ion binding"/>
    <property type="evidence" value="ECO:0007669"/>
    <property type="project" value="UniProtKB-KW"/>
</dbReference>
<proteinExistence type="inferred from homology"/>
<dbReference type="InterPro" id="IPR023299">
    <property type="entry name" value="ATPase_P-typ_cyto_dom_N"/>
</dbReference>
<dbReference type="SUPFAM" id="SSF81665">
    <property type="entry name" value="Calcium ATPase, transmembrane domain M"/>
    <property type="match status" value="1"/>
</dbReference>
<dbReference type="PANTHER" id="PTHR45630:SF11">
    <property type="entry name" value="CATION-TRANSPORTING P-TYPE ATPASE N-TERMINAL DOMAIN-CONTAINING PROTEIN"/>
    <property type="match status" value="1"/>
</dbReference>
<evidence type="ECO:0000256" key="3">
    <source>
        <dbReference type="ARBA" id="ARBA00022692"/>
    </source>
</evidence>
<evidence type="ECO:0000256" key="1">
    <source>
        <dbReference type="ARBA" id="ARBA00004141"/>
    </source>
</evidence>
<dbReference type="EMBL" id="CAICTM010001346">
    <property type="protein sequence ID" value="CAB9522845.1"/>
    <property type="molecule type" value="Genomic_DNA"/>
</dbReference>
<dbReference type="InterPro" id="IPR023214">
    <property type="entry name" value="HAD_sf"/>
</dbReference>
<dbReference type="InterPro" id="IPR006544">
    <property type="entry name" value="P-type_TPase_V"/>
</dbReference>
<evidence type="ECO:0000256" key="2">
    <source>
        <dbReference type="ARBA" id="ARBA00006000"/>
    </source>
</evidence>
<evidence type="ECO:0000256" key="10">
    <source>
        <dbReference type="ARBA" id="ARBA00023136"/>
    </source>
</evidence>
<evidence type="ECO:0000256" key="5">
    <source>
        <dbReference type="ARBA" id="ARBA00022741"/>
    </source>
</evidence>
<dbReference type="Gene3D" id="2.70.150.10">
    <property type="entry name" value="Calcium-transporting ATPase, cytoplasmic transduction domain A"/>
    <property type="match status" value="1"/>
</dbReference>
<dbReference type="Pfam" id="PF00122">
    <property type="entry name" value="E1-E2_ATPase"/>
    <property type="match status" value="1"/>
</dbReference>
<dbReference type="SUPFAM" id="SSF81660">
    <property type="entry name" value="Metal cation-transporting ATPase, ATP-binding domain N"/>
    <property type="match status" value="1"/>
</dbReference>